<reference evidence="1 2" key="1">
    <citation type="submission" date="2024-04" db="EMBL/GenBank/DDBJ databases">
        <authorList>
            <person name="Fracassetti M."/>
        </authorList>
    </citation>
    <scope>NUCLEOTIDE SEQUENCE [LARGE SCALE GENOMIC DNA]</scope>
</reference>
<dbReference type="EMBL" id="OZ034819">
    <property type="protein sequence ID" value="CAL1395641.1"/>
    <property type="molecule type" value="Genomic_DNA"/>
</dbReference>
<name>A0AAV2FBJ1_9ROSI</name>
<evidence type="ECO:0000313" key="1">
    <source>
        <dbReference type="EMBL" id="CAL1395641.1"/>
    </source>
</evidence>
<proteinExistence type="predicted"/>
<accession>A0AAV2FBJ1</accession>
<sequence>MALQKSLEIDVRRSRHLQLRPEMSVGEMPKSIVELLVSANLNFNNGGKQRSVNSTAKATSRSLELVENFNSTSGEANGDLELHCRSRFCT</sequence>
<organism evidence="1 2">
    <name type="scientific">Linum trigynum</name>
    <dbReference type="NCBI Taxonomy" id="586398"/>
    <lineage>
        <taxon>Eukaryota</taxon>
        <taxon>Viridiplantae</taxon>
        <taxon>Streptophyta</taxon>
        <taxon>Embryophyta</taxon>
        <taxon>Tracheophyta</taxon>
        <taxon>Spermatophyta</taxon>
        <taxon>Magnoliopsida</taxon>
        <taxon>eudicotyledons</taxon>
        <taxon>Gunneridae</taxon>
        <taxon>Pentapetalae</taxon>
        <taxon>rosids</taxon>
        <taxon>fabids</taxon>
        <taxon>Malpighiales</taxon>
        <taxon>Linaceae</taxon>
        <taxon>Linum</taxon>
    </lineage>
</organism>
<keyword evidence="2" id="KW-1185">Reference proteome</keyword>
<dbReference type="AlphaFoldDB" id="A0AAV2FBJ1"/>
<dbReference type="Proteomes" id="UP001497516">
    <property type="component" value="Chromosome 6"/>
</dbReference>
<gene>
    <name evidence="1" type="ORF">LTRI10_LOCUS36061</name>
</gene>
<protein>
    <submittedName>
        <fullName evidence="1">Uncharacterized protein</fullName>
    </submittedName>
</protein>
<evidence type="ECO:0000313" key="2">
    <source>
        <dbReference type="Proteomes" id="UP001497516"/>
    </source>
</evidence>